<dbReference type="Gene3D" id="3.40.50.150">
    <property type="entry name" value="Vaccinia Virus protein VP39"/>
    <property type="match status" value="1"/>
</dbReference>
<feature type="region of interest" description="Disordered" evidence="1">
    <location>
        <begin position="255"/>
        <end position="281"/>
    </location>
</feature>
<organism evidence="2 3">
    <name type="scientific">Parahalioglobus pacificus</name>
    <dbReference type="NCBI Taxonomy" id="930806"/>
    <lineage>
        <taxon>Bacteria</taxon>
        <taxon>Pseudomonadati</taxon>
        <taxon>Pseudomonadota</taxon>
        <taxon>Gammaproteobacteria</taxon>
        <taxon>Cellvibrionales</taxon>
        <taxon>Halieaceae</taxon>
        <taxon>Parahalioglobus</taxon>
    </lineage>
</organism>
<evidence type="ECO:0000313" key="3">
    <source>
        <dbReference type="Proteomes" id="UP000644693"/>
    </source>
</evidence>
<reference evidence="2" key="2">
    <citation type="submission" date="2020-09" db="EMBL/GenBank/DDBJ databases">
        <authorList>
            <person name="Sun Q."/>
            <person name="Kim S."/>
        </authorList>
    </citation>
    <scope>NUCLEOTIDE SEQUENCE</scope>
    <source>
        <strain evidence="2">KCTC 23430</strain>
    </source>
</reference>
<evidence type="ECO:0000256" key="1">
    <source>
        <dbReference type="SAM" id="MobiDB-lite"/>
    </source>
</evidence>
<dbReference type="EMBL" id="BMYM01000001">
    <property type="protein sequence ID" value="GHD31928.1"/>
    <property type="molecule type" value="Genomic_DNA"/>
</dbReference>
<proteinExistence type="predicted"/>
<gene>
    <name evidence="2" type="ORF">GCM10007053_15500</name>
</gene>
<dbReference type="Proteomes" id="UP000644693">
    <property type="component" value="Unassembled WGS sequence"/>
</dbReference>
<keyword evidence="3" id="KW-1185">Reference proteome</keyword>
<protein>
    <submittedName>
        <fullName evidence="2">Uncharacterized protein</fullName>
    </submittedName>
</protein>
<dbReference type="AlphaFoldDB" id="A0A919CKV1"/>
<reference evidence="2" key="1">
    <citation type="journal article" date="2014" name="Int. J. Syst. Evol. Microbiol.">
        <title>Complete genome sequence of Corynebacterium casei LMG S-19264T (=DSM 44701T), isolated from a smear-ripened cheese.</title>
        <authorList>
            <consortium name="US DOE Joint Genome Institute (JGI-PGF)"/>
            <person name="Walter F."/>
            <person name="Albersmeier A."/>
            <person name="Kalinowski J."/>
            <person name="Ruckert C."/>
        </authorList>
    </citation>
    <scope>NUCLEOTIDE SEQUENCE</scope>
    <source>
        <strain evidence="2">KCTC 23430</strain>
    </source>
</reference>
<sequence length="281" mass="31526">MIALWESLIKPIADAIDAKTVLEVGADYGLSTRALLDYVAPKSGHLFSIDTAPGFDVDKLTSLYPGFLSFSDEPSLSVIPRLPQLDIVLLDGDHNWYTVINELRTLENVQTAERGAMPVVLLHDIGWPYARRDLYYAPERIPDSFIHPYARKGIGRNRHRLLESGGLNANMFNALQEGGARNGVLTAVEDYLAESDIEYEFIQLPIYYGLGILVPGQRVKANQKLRELLETYRSYLAATPLLELTERLRLNEVANSQRQTARLQSRDAPPPPETMDETSDQ</sequence>
<accession>A0A919CKV1</accession>
<dbReference type="InterPro" id="IPR029063">
    <property type="entry name" value="SAM-dependent_MTases_sf"/>
</dbReference>
<evidence type="ECO:0000313" key="2">
    <source>
        <dbReference type="EMBL" id="GHD31928.1"/>
    </source>
</evidence>
<name>A0A919CKV1_9GAMM</name>
<dbReference type="RefSeq" id="WP_189476863.1">
    <property type="nucleotide sequence ID" value="NZ_BMYM01000001.1"/>
</dbReference>
<dbReference type="Pfam" id="PF13578">
    <property type="entry name" value="Methyltransf_24"/>
    <property type="match status" value="1"/>
</dbReference>
<dbReference type="SUPFAM" id="SSF53335">
    <property type="entry name" value="S-adenosyl-L-methionine-dependent methyltransferases"/>
    <property type="match status" value="1"/>
</dbReference>
<comment type="caution">
    <text evidence="2">The sequence shown here is derived from an EMBL/GenBank/DDBJ whole genome shotgun (WGS) entry which is preliminary data.</text>
</comment>